<dbReference type="EMBL" id="CM037154">
    <property type="protein sequence ID" value="KAH7861799.1"/>
    <property type="molecule type" value="Genomic_DNA"/>
</dbReference>
<reference evidence="1 2" key="1">
    <citation type="journal article" date="2021" name="Hortic Res">
        <title>High-quality reference genome and annotation aids understanding of berry development for evergreen blueberry (Vaccinium darrowii).</title>
        <authorList>
            <person name="Yu J."/>
            <person name="Hulse-Kemp A.M."/>
            <person name="Babiker E."/>
            <person name="Staton M."/>
        </authorList>
    </citation>
    <scope>NUCLEOTIDE SEQUENCE [LARGE SCALE GENOMIC DNA]</scope>
    <source>
        <strain evidence="2">cv. NJ 8807/NJ 8810</strain>
        <tissue evidence="1">Young leaf</tissue>
    </source>
</reference>
<gene>
    <name evidence="1" type="ORF">Vadar_030989</name>
</gene>
<evidence type="ECO:0000313" key="1">
    <source>
        <dbReference type="EMBL" id="KAH7861799.1"/>
    </source>
</evidence>
<keyword evidence="2" id="KW-1185">Reference proteome</keyword>
<name>A0ACB7Z7U7_9ERIC</name>
<comment type="caution">
    <text evidence="1">The sequence shown here is derived from an EMBL/GenBank/DDBJ whole genome shotgun (WGS) entry which is preliminary data.</text>
</comment>
<evidence type="ECO:0000313" key="2">
    <source>
        <dbReference type="Proteomes" id="UP000828048"/>
    </source>
</evidence>
<dbReference type="Proteomes" id="UP000828048">
    <property type="component" value="Chromosome 4"/>
</dbReference>
<proteinExistence type="predicted"/>
<accession>A0ACB7Z7U7</accession>
<organism evidence="1 2">
    <name type="scientific">Vaccinium darrowii</name>
    <dbReference type="NCBI Taxonomy" id="229202"/>
    <lineage>
        <taxon>Eukaryota</taxon>
        <taxon>Viridiplantae</taxon>
        <taxon>Streptophyta</taxon>
        <taxon>Embryophyta</taxon>
        <taxon>Tracheophyta</taxon>
        <taxon>Spermatophyta</taxon>
        <taxon>Magnoliopsida</taxon>
        <taxon>eudicotyledons</taxon>
        <taxon>Gunneridae</taxon>
        <taxon>Pentapetalae</taxon>
        <taxon>asterids</taxon>
        <taxon>Ericales</taxon>
        <taxon>Ericaceae</taxon>
        <taxon>Vaccinioideae</taxon>
        <taxon>Vaccinieae</taxon>
        <taxon>Vaccinium</taxon>
    </lineage>
</organism>
<sequence>MDMAGPTPSPPQTQIICKSVQELVISSAGDDNLPQSYVYRDGDSGGVIGSFDLPAMEIPVIDISLLKSSSSPTGETELDKLKSALSSWGCFQAINHGMETEFLEKLRALGKEFFALPMEEKHKYSRAVDDMEGYGNDMVLSDQQILDWTDRLYLSLTPEDERKLNYWPENPKCFREILNEYTNKLREIVELLLKAMARSLKLKEDSFLDQYGERAIMTGRFNFYPPCPRPDLVLGLKPHSDGSAVTILLQDREVEGLQFMKDDQWVRAPINIPHALLVNVGDQVEIMSNGIFKSPVHRAVTNSEKERTTLAVFCSPQAEMEIGPVEELVDEKRPRLYKKVKNYTSSYFQYYQQWKRPIDAVKI</sequence>
<protein>
    <submittedName>
        <fullName evidence="1">Uncharacterized protein</fullName>
    </submittedName>
</protein>